<gene>
    <name evidence="2" type="ORF">HYG85_15735</name>
</gene>
<feature type="chain" id="PRO_5035291017" evidence="1">
    <location>
        <begin position="23"/>
        <end position="209"/>
    </location>
</feature>
<keyword evidence="3" id="KW-1185">Reference proteome</keyword>
<dbReference type="AlphaFoldDB" id="A0A8J8MCA7"/>
<reference evidence="2 3" key="1">
    <citation type="submission" date="2020-07" db="EMBL/GenBank/DDBJ databases">
        <title>Vallitalea guaymasensis genome.</title>
        <authorList>
            <person name="Postec A."/>
        </authorList>
    </citation>
    <scope>NUCLEOTIDE SEQUENCE [LARGE SCALE GENOMIC DNA]</scope>
    <source>
        <strain evidence="2 3">Ra1766G1</strain>
    </source>
</reference>
<feature type="signal peptide" evidence="1">
    <location>
        <begin position="1"/>
        <end position="22"/>
    </location>
</feature>
<organism evidence="2 3">
    <name type="scientific">Vallitalea guaymasensis</name>
    <dbReference type="NCBI Taxonomy" id="1185412"/>
    <lineage>
        <taxon>Bacteria</taxon>
        <taxon>Bacillati</taxon>
        <taxon>Bacillota</taxon>
        <taxon>Clostridia</taxon>
        <taxon>Lachnospirales</taxon>
        <taxon>Vallitaleaceae</taxon>
        <taxon>Vallitalea</taxon>
    </lineage>
</organism>
<evidence type="ECO:0000313" key="3">
    <source>
        <dbReference type="Proteomes" id="UP000677305"/>
    </source>
</evidence>
<protein>
    <submittedName>
        <fullName evidence="2">Uncharacterized protein</fullName>
    </submittedName>
</protein>
<dbReference type="RefSeq" id="WP_212690455.1">
    <property type="nucleotide sequence ID" value="NZ_CP058561.1"/>
</dbReference>
<sequence>MKKLSLIIVLSIFLLTSCNSKTNDDITNRDTNNNNKVLTGEEIGDKGKIKDINSNNQYKVKKYKSYENNDGIFKVILFIEDMVYTPKKHIDIFSTVEYVGDSEEITIWHGTPYFNYTIFDGEDYYNKGMTLDVLKCTVLKKGEIYTIPFVKSGGWSNDDKDAKYWKSYYKDKELKLPTGEYELAAYCDFRLSEDDLSYENKVEIVFEVE</sequence>
<accession>A0A8J8MCA7</accession>
<dbReference type="Proteomes" id="UP000677305">
    <property type="component" value="Chromosome"/>
</dbReference>
<name>A0A8J8MCA7_9FIRM</name>
<evidence type="ECO:0000313" key="2">
    <source>
        <dbReference type="EMBL" id="QUH30276.1"/>
    </source>
</evidence>
<evidence type="ECO:0000256" key="1">
    <source>
        <dbReference type="SAM" id="SignalP"/>
    </source>
</evidence>
<keyword evidence="1" id="KW-0732">Signal</keyword>
<proteinExistence type="predicted"/>
<dbReference type="PROSITE" id="PS51257">
    <property type="entry name" value="PROKAR_LIPOPROTEIN"/>
    <property type="match status" value="1"/>
</dbReference>
<dbReference type="EMBL" id="CP058561">
    <property type="protein sequence ID" value="QUH30276.1"/>
    <property type="molecule type" value="Genomic_DNA"/>
</dbReference>
<dbReference type="KEGG" id="vgu:HYG85_15735"/>